<sequence>MVTLNVALNSESGLLITVLVSNQFIELKGCVFKKYSKENLFQISCSDAVERFQIFVFIIMSSLHNMNDLNWEITSEWVTQMLVMTGMIFVSENLVDWIKHCFVTKFNHLTPDLYRKYQTIICSDIVASRAKHGAFDHHYALSRRIGFVSMPLACLVMPLGGWWGVLVLGLTWSCLVALKALLFLQLYGLAHRMYTRDKLDEQEQTLTAVEREEAETRAGLAGVQRYSLLSGKVP</sequence>
<feature type="transmembrane region" description="Helical" evidence="6">
    <location>
        <begin position="170"/>
        <end position="190"/>
    </location>
</feature>
<proteinExistence type="inferred from homology"/>
<keyword evidence="3 6" id="KW-0812">Transmembrane</keyword>
<comment type="similarity">
    <text evidence="2">Belongs to the TAPT1 family.</text>
</comment>
<evidence type="ECO:0000256" key="5">
    <source>
        <dbReference type="ARBA" id="ARBA00023136"/>
    </source>
</evidence>
<accession>L8H5I3</accession>
<dbReference type="GeneID" id="14920827"/>
<dbReference type="RefSeq" id="XP_004342097.1">
    <property type="nucleotide sequence ID" value="XM_004342048.1"/>
</dbReference>
<evidence type="ECO:0000313" key="7">
    <source>
        <dbReference type="EMBL" id="ELR19988.1"/>
    </source>
</evidence>
<evidence type="ECO:0000256" key="1">
    <source>
        <dbReference type="ARBA" id="ARBA00004141"/>
    </source>
</evidence>
<dbReference type="VEuPathDB" id="AmoebaDB:ACA1_112930"/>
<protein>
    <recommendedName>
        <fullName evidence="9">Eukaryotic membrane protein</fullName>
    </recommendedName>
</protein>
<dbReference type="GO" id="GO:0005789">
    <property type="term" value="C:endoplasmic reticulum membrane"/>
    <property type="evidence" value="ECO:0007669"/>
    <property type="project" value="TreeGrafter"/>
</dbReference>
<keyword evidence="5 6" id="KW-0472">Membrane</keyword>
<gene>
    <name evidence="7" type="ORF">ACA1_112930</name>
</gene>
<organism evidence="7 8">
    <name type="scientific">Acanthamoeba castellanii (strain ATCC 30010 / Neff)</name>
    <dbReference type="NCBI Taxonomy" id="1257118"/>
    <lineage>
        <taxon>Eukaryota</taxon>
        <taxon>Amoebozoa</taxon>
        <taxon>Discosea</taxon>
        <taxon>Longamoebia</taxon>
        <taxon>Centramoebida</taxon>
        <taxon>Acanthamoebidae</taxon>
        <taxon>Acanthamoeba</taxon>
    </lineage>
</organism>
<dbReference type="AlphaFoldDB" id="L8H5I3"/>
<keyword evidence="8" id="KW-1185">Reference proteome</keyword>
<reference evidence="7 8" key="1">
    <citation type="journal article" date="2013" name="Genome Biol.">
        <title>Genome of Acanthamoeba castellanii highlights extensive lateral gene transfer and early evolution of tyrosine kinase signaling.</title>
        <authorList>
            <person name="Clarke M."/>
            <person name="Lohan A.J."/>
            <person name="Liu B."/>
            <person name="Lagkouvardos I."/>
            <person name="Roy S."/>
            <person name="Zafar N."/>
            <person name="Bertelli C."/>
            <person name="Schilde C."/>
            <person name="Kianianmomeni A."/>
            <person name="Burglin T.R."/>
            <person name="Frech C."/>
            <person name="Turcotte B."/>
            <person name="Kopec K.O."/>
            <person name="Synnott J.M."/>
            <person name="Choo C."/>
            <person name="Paponov I."/>
            <person name="Finkler A."/>
            <person name="Soon Heng Tan C."/>
            <person name="Hutchins A.P."/>
            <person name="Weinmeier T."/>
            <person name="Rattei T."/>
            <person name="Chu J.S."/>
            <person name="Gimenez G."/>
            <person name="Irimia M."/>
            <person name="Rigden D.J."/>
            <person name="Fitzpatrick D.A."/>
            <person name="Lorenzo-Morales J."/>
            <person name="Bateman A."/>
            <person name="Chiu C.H."/>
            <person name="Tang P."/>
            <person name="Hegemann P."/>
            <person name="Fromm H."/>
            <person name="Raoult D."/>
            <person name="Greub G."/>
            <person name="Miranda-Saavedra D."/>
            <person name="Chen N."/>
            <person name="Nash P."/>
            <person name="Ginger M.L."/>
            <person name="Horn M."/>
            <person name="Schaap P."/>
            <person name="Caler L."/>
            <person name="Loftus B."/>
        </authorList>
    </citation>
    <scope>NUCLEOTIDE SEQUENCE [LARGE SCALE GENOMIC DNA]</scope>
    <source>
        <strain evidence="7 8">Neff</strain>
    </source>
</reference>
<dbReference type="PANTHER" id="PTHR13317">
    <property type="entry name" value="TRANSMEMBRANE ANTERIOR POSTERIOR TRANSFORMATION PROTEIN 1 HOMOLOG"/>
    <property type="match status" value="1"/>
</dbReference>
<name>L8H5I3_ACACF</name>
<evidence type="ECO:0008006" key="9">
    <source>
        <dbReference type="Google" id="ProtNLM"/>
    </source>
</evidence>
<dbReference type="OrthoDB" id="29023at2759"/>
<feature type="transmembrane region" description="Helical" evidence="6">
    <location>
        <begin position="145"/>
        <end position="164"/>
    </location>
</feature>
<evidence type="ECO:0000256" key="3">
    <source>
        <dbReference type="ARBA" id="ARBA00022692"/>
    </source>
</evidence>
<dbReference type="Proteomes" id="UP000011083">
    <property type="component" value="Unassembled WGS sequence"/>
</dbReference>
<evidence type="ECO:0000256" key="4">
    <source>
        <dbReference type="ARBA" id="ARBA00022989"/>
    </source>
</evidence>
<evidence type="ECO:0000256" key="6">
    <source>
        <dbReference type="SAM" id="Phobius"/>
    </source>
</evidence>
<dbReference type="Pfam" id="PF05346">
    <property type="entry name" value="DUF747"/>
    <property type="match status" value="1"/>
</dbReference>
<evidence type="ECO:0000313" key="8">
    <source>
        <dbReference type="Proteomes" id="UP000011083"/>
    </source>
</evidence>
<evidence type="ECO:0000256" key="2">
    <source>
        <dbReference type="ARBA" id="ARBA00008803"/>
    </source>
</evidence>
<dbReference type="PANTHER" id="PTHR13317:SF4">
    <property type="entry name" value="TRANSMEMBRANE ANTERIOR POSTERIOR TRANSFORMATION PROTEIN 1 HOMOLOG"/>
    <property type="match status" value="1"/>
</dbReference>
<comment type="subcellular location">
    <subcellularLocation>
        <location evidence="1">Membrane</location>
        <topology evidence="1">Multi-pass membrane protein</topology>
    </subcellularLocation>
</comment>
<dbReference type="KEGG" id="acan:ACA1_112930"/>
<dbReference type="STRING" id="1257118.L8H5I3"/>
<dbReference type="InterPro" id="IPR008010">
    <property type="entry name" value="Tatp1"/>
</dbReference>
<keyword evidence="4 6" id="KW-1133">Transmembrane helix</keyword>
<dbReference type="EMBL" id="KB007926">
    <property type="protein sequence ID" value="ELR19988.1"/>
    <property type="molecule type" value="Genomic_DNA"/>
</dbReference>